<evidence type="ECO:0000259" key="5">
    <source>
        <dbReference type="Pfam" id="PF04357"/>
    </source>
</evidence>
<dbReference type="RefSeq" id="WP_184043290.1">
    <property type="nucleotide sequence ID" value="NZ_JACIGK010000007.1"/>
</dbReference>
<evidence type="ECO:0000313" key="7">
    <source>
        <dbReference type="Proteomes" id="UP000554286"/>
    </source>
</evidence>
<keyword evidence="3" id="KW-1133">Transmembrane helix</keyword>
<keyword evidence="2" id="KW-0812">Transmembrane</keyword>
<gene>
    <name evidence="6" type="ORF">GGD89_001299</name>
</gene>
<comment type="subcellular location">
    <subcellularLocation>
        <location evidence="1">Membrane</location>
        <topology evidence="1">Single-pass membrane protein</topology>
    </subcellularLocation>
</comment>
<dbReference type="PANTHER" id="PTHR36985:SF1">
    <property type="entry name" value="TRANSLOCATION AND ASSEMBLY MODULE SUBUNIT TAMB"/>
    <property type="match status" value="1"/>
</dbReference>
<dbReference type="GO" id="GO:0005886">
    <property type="term" value="C:plasma membrane"/>
    <property type="evidence" value="ECO:0007669"/>
    <property type="project" value="InterPro"/>
</dbReference>
<dbReference type="Pfam" id="PF04357">
    <property type="entry name" value="TamB"/>
    <property type="match status" value="1"/>
</dbReference>
<evidence type="ECO:0000256" key="2">
    <source>
        <dbReference type="ARBA" id="ARBA00022692"/>
    </source>
</evidence>
<dbReference type="GO" id="GO:0097347">
    <property type="term" value="C:TAM protein secretion complex"/>
    <property type="evidence" value="ECO:0007669"/>
    <property type="project" value="TreeGrafter"/>
</dbReference>
<comment type="caution">
    <text evidence="6">The sequence shown here is derived from an EMBL/GenBank/DDBJ whole genome shotgun (WGS) entry which is preliminary data.</text>
</comment>
<evidence type="ECO:0000256" key="1">
    <source>
        <dbReference type="ARBA" id="ARBA00004167"/>
    </source>
</evidence>
<accession>A0A7W6RC65</accession>
<dbReference type="InterPro" id="IPR007452">
    <property type="entry name" value="TamB_C"/>
</dbReference>
<keyword evidence="4" id="KW-0472">Membrane</keyword>
<evidence type="ECO:0000256" key="3">
    <source>
        <dbReference type="ARBA" id="ARBA00022989"/>
    </source>
</evidence>
<dbReference type="PANTHER" id="PTHR36985">
    <property type="entry name" value="TRANSLOCATION AND ASSEMBLY MODULE SUBUNIT TAMB"/>
    <property type="match status" value="1"/>
</dbReference>
<dbReference type="EMBL" id="JACIGK010000007">
    <property type="protein sequence ID" value="MBB4265677.1"/>
    <property type="molecule type" value="Genomic_DNA"/>
</dbReference>
<evidence type="ECO:0000256" key="4">
    <source>
        <dbReference type="ARBA" id="ARBA00023136"/>
    </source>
</evidence>
<feature type="domain" description="Translocation and assembly module TamB C-terminal" evidence="5">
    <location>
        <begin position="964"/>
        <end position="1329"/>
    </location>
</feature>
<reference evidence="6 7" key="1">
    <citation type="submission" date="2020-08" db="EMBL/GenBank/DDBJ databases">
        <title>Genome sequencing of Purple Non-Sulfur Bacteria from various extreme environments.</title>
        <authorList>
            <person name="Mayer M."/>
        </authorList>
    </citation>
    <scope>NUCLEOTIDE SEQUENCE [LARGE SCALE GENOMIC DNA]</scope>
    <source>
        <strain evidence="6 7">JA131</strain>
    </source>
</reference>
<organism evidence="6 7">
    <name type="scientific">Roseospira visakhapatnamensis</name>
    <dbReference type="NCBI Taxonomy" id="390880"/>
    <lineage>
        <taxon>Bacteria</taxon>
        <taxon>Pseudomonadati</taxon>
        <taxon>Pseudomonadota</taxon>
        <taxon>Alphaproteobacteria</taxon>
        <taxon>Rhodospirillales</taxon>
        <taxon>Rhodospirillaceae</taxon>
        <taxon>Roseospira</taxon>
    </lineage>
</organism>
<evidence type="ECO:0000313" key="6">
    <source>
        <dbReference type="EMBL" id="MBB4265677.1"/>
    </source>
</evidence>
<dbReference type="Proteomes" id="UP000554286">
    <property type="component" value="Unassembled WGS sequence"/>
</dbReference>
<protein>
    <submittedName>
        <fullName evidence="6">Translocation and assembly module TamB</fullName>
    </submittedName>
</protein>
<sequence length="1329" mass="133876">MVLLVVGVATAGLWWMLRTDDGRDWLRATVEDLVNGGDVGLTLRVGSLDGDLPTALVLRDVTLADAGGPWLGAERLTLAWDPWALLDGRLHVTDLGARALWVERAPVLPPTPDEENPGDPLDPALLGLLRLDRLAVEGAYLGAGLTGGEAILLDAEGRVGPPETGDGLAATLALRRIDGPPTEAALTARLHGDALDRLALDLTARDGGPDGTLAVLADLPGDNPWALTLTGDGTLADWTASLTAGASDWGDVAGSVSLGLADPATTSAALDLTVTPGKATPPDVRTLLAGPLTVVARGALDVETLALTLETLRLANDTGASLEATAALDLAPAPAGTASAHLRLDDLARLKPFLGDLSPAGSADLRLTDIVLSADGPLTGDLRLALSGAALGIAPADAVLGSAPTLAGHVAFDPASGLAARDLDLRGAGLTLTGRAALPATFDSVDAHVDATLEDLALVAGDAAQGALRLAADLSGPLADPGATISARMSEATVAGQLWTDVALDADLSALATGATGRLSLTGTGPGGAVAVALSPSLPGYARAEVPDLEVTAPGLTLTGRLATDLATTLTDGDLSLRVDDAATLAAWGAPALNGSLAATVTLARTDEGRQQVALRATAPRLTLPDADLRLGALDLSARVDDALGSPRLDASATATDGDTAGVTWERLALTATGAPDDLGVTVDLTGSGPTGPLTLATRARIAPPGLSAGPGRVTLTTLDLDSGGHRLRLTAPATVSLETAGGARVDRLALRVDDGTLSLAGGLSGTGALDLTIEGRALPLTLADLAGPDAGGLSGRLDLTATLSGALPTPTGSLDLAARDVALADAPDVPPLDATVTGRLDGGRLRAEARLAGFAATPARASADVPLRLGGPAVIPPDEPLSARLDWAGPLGPVWEMLPLIDHRLSGDLTARAALAGTLAAARVDADVRLTDGRYEHLTAGTLLDDLTVTAAATGSERIQVALSGTDGGTGRLSGEGDVRVTEDGLVGTVAMRLNDARVVRRDDVKATADADLTLSLEGDRAALTGTIVSRDVRVNLANLSGGAGGSSADLGPVVEVDDPSLDPLAALDQAAIERAKAETEAPAEDAGAFPVALDITVRLPNKVYVAGRGLDSEWSGTLAVGGTAAAPRLNGTISTRRGTIETIGKTFAIETGDIRFTGGVPIDPLIDLVALYQTSDLEARVGLTGPASDPDLVLSSVPALPQDEVLARILFDKTSGQLTTLETVQLASALSQLTGLSGAGASDITGVLRRATNLDVLRVGGDLEGGAAALEAGTYVSEDVYVGVEQGLDPGGGSVSVEVDLGAGFALESRAARSGEAEVGVQWQLDY</sequence>
<proteinExistence type="predicted"/>
<name>A0A7W6RC65_9PROT</name>
<dbReference type="GO" id="GO:0009306">
    <property type="term" value="P:protein secretion"/>
    <property type="evidence" value="ECO:0007669"/>
    <property type="project" value="InterPro"/>
</dbReference>
<keyword evidence="7" id="KW-1185">Reference proteome</keyword>